<reference evidence="2 3" key="1">
    <citation type="journal article" date="2024" name="IMA Fungus">
        <title>Apiospora arundinis, a panoply of carbohydrate-active enzymes and secondary metabolites.</title>
        <authorList>
            <person name="Sorensen T."/>
            <person name="Petersen C."/>
            <person name="Muurmann A.T."/>
            <person name="Christiansen J.V."/>
            <person name="Brundto M.L."/>
            <person name="Overgaard C.K."/>
            <person name="Boysen A.T."/>
            <person name="Wollenberg R.D."/>
            <person name="Larsen T.O."/>
            <person name="Sorensen J.L."/>
            <person name="Nielsen K.L."/>
            <person name="Sondergaard T.E."/>
        </authorList>
    </citation>
    <scope>NUCLEOTIDE SEQUENCE [LARGE SCALE GENOMIC DNA]</scope>
    <source>
        <strain evidence="2 3">AAU 773</strain>
    </source>
</reference>
<protein>
    <submittedName>
        <fullName evidence="2">Uncharacterized protein</fullName>
    </submittedName>
</protein>
<gene>
    <name evidence="2" type="ORF">PGQ11_006422</name>
</gene>
<evidence type="ECO:0000313" key="3">
    <source>
        <dbReference type="Proteomes" id="UP001390339"/>
    </source>
</evidence>
<name>A0ABR2ISM3_9PEZI</name>
<proteinExistence type="predicted"/>
<dbReference type="EMBL" id="JAPCWZ010000004">
    <property type="protein sequence ID" value="KAK8867844.1"/>
    <property type="molecule type" value="Genomic_DNA"/>
</dbReference>
<feature type="signal peptide" evidence="1">
    <location>
        <begin position="1"/>
        <end position="21"/>
    </location>
</feature>
<accession>A0ABR2ISM3</accession>
<keyword evidence="1" id="KW-0732">Signal</keyword>
<organism evidence="2 3">
    <name type="scientific">Apiospora arundinis</name>
    <dbReference type="NCBI Taxonomy" id="335852"/>
    <lineage>
        <taxon>Eukaryota</taxon>
        <taxon>Fungi</taxon>
        <taxon>Dikarya</taxon>
        <taxon>Ascomycota</taxon>
        <taxon>Pezizomycotina</taxon>
        <taxon>Sordariomycetes</taxon>
        <taxon>Xylariomycetidae</taxon>
        <taxon>Amphisphaeriales</taxon>
        <taxon>Apiosporaceae</taxon>
        <taxon>Apiospora</taxon>
    </lineage>
</organism>
<keyword evidence="3" id="KW-1185">Reference proteome</keyword>
<sequence>MHIYSAISFILLAAMPSFALAAPMVGEVDLAASDLVARQGGYTGPCDDNNCGASGKDCTKTSQRWCTPFPSFKERQGCTCSNL</sequence>
<evidence type="ECO:0000256" key="1">
    <source>
        <dbReference type="SAM" id="SignalP"/>
    </source>
</evidence>
<feature type="chain" id="PRO_5045438359" evidence="1">
    <location>
        <begin position="22"/>
        <end position="83"/>
    </location>
</feature>
<evidence type="ECO:0000313" key="2">
    <source>
        <dbReference type="EMBL" id="KAK8867844.1"/>
    </source>
</evidence>
<dbReference type="Proteomes" id="UP001390339">
    <property type="component" value="Unassembled WGS sequence"/>
</dbReference>
<comment type="caution">
    <text evidence="2">The sequence shown here is derived from an EMBL/GenBank/DDBJ whole genome shotgun (WGS) entry which is preliminary data.</text>
</comment>